<accession>A0AAN8N323</accession>
<dbReference type="EMBL" id="JAVHNR010000002">
    <property type="protein sequence ID" value="KAK6351472.1"/>
    <property type="molecule type" value="Genomic_DNA"/>
</dbReference>
<evidence type="ECO:0000313" key="2">
    <source>
        <dbReference type="EMBL" id="KAK6351472.1"/>
    </source>
</evidence>
<proteinExistence type="predicted"/>
<evidence type="ECO:0000313" key="3">
    <source>
        <dbReference type="Proteomes" id="UP001313282"/>
    </source>
</evidence>
<reference evidence="2 3" key="1">
    <citation type="submission" date="2019-10" db="EMBL/GenBank/DDBJ databases">
        <authorList>
            <person name="Palmer J.M."/>
        </authorList>
    </citation>
    <scope>NUCLEOTIDE SEQUENCE [LARGE SCALE GENOMIC DNA]</scope>
    <source>
        <strain evidence="2 3">TWF718</strain>
    </source>
</reference>
<name>A0AAN8N323_9PEZI</name>
<evidence type="ECO:0000256" key="1">
    <source>
        <dbReference type="SAM" id="MobiDB-lite"/>
    </source>
</evidence>
<feature type="region of interest" description="Disordered" evidence="1">
    <location>
        <begin position="69"/>
        <end position="88"/>
    </location>
</feature>
<organism evidence="2 3">
    <name type="scientific">Orbilia javanica</name>
    <dbReference type="NCBI Taxonomy" id="47235"/>
    <lineage>
        <taxon>Eukaryota</taxon>
        <taxon>Fungi</taxon>
        <taxon>Dikarya</taxon>
        <taxon>Ascomycota</taxon>
        <taxon>Pezizomycotina</taxon>
        <taxon>Orbiliomycetes</taxon>
        <taxon>Orbiliales</taxon>
        <taxon>Orbiliaceae</taxon>
        <taxon>Orbilia</taxon>
    </lineage>
</organism>
<protein>
    <submittedName>
        <fullName evidence="2">Uncharacterized protein</fullName>
    </submittedName>
</protein>
<sequence>MPTELLAEPTPEMIAAHPGQVWWGGVFIDPRRYSSSSGSDNSIPYICPRSKYGYKPDIRLPRYGSLEFPPNVGPPAPPAPPPKPQFGYSNFDEYVKGRGHKWEPYVPYTGTARAVQFQTIQSMGYEKPQRRSFWRSLFCCFCGPT</sequence>
<feature type="compositionally biased region" description="Pro residues" evidence="1">
    <location>
        <begin position="71"/>
        <end position="84"/>
    </location>
</feature>
<gene>
    <name evidence="2" type="ORF">TWF718_004631</name>
</gene>
<dbReference type="AlphaFoldDB" id="A0AAN8N323"/>
<keyword evidence="3" id="KW-1185">Reference proteome</keyword>
<dbReference type="Proteomes" id="UP001313282">
    <property type="component" value="Unassembled WGS sequence"/>
</dbReference>
<comment type="caution">
    <text evidence="2">The sequence shown here is derived from an EMBL/GenBank/DDBJ whole genome shotgun (WGS) entry which is preliminary data.</text>
</comment>